<dbReference type="Gene3D" id="3.40.50.1820">
    <property type="entry name" value="alpha/beta hydrolase"/>
    <property type="match status" value="1"/>
</dbReference>
<dbReference type="SUPFAM" id="SSF53474">
    <property type="entry name" value="alpha/beta-Hydrolases"/>
    <property type="match status" value="1"/>
</dbReference>
<dbReference type="Pfam" id="PF07859">
    <property type="entry name" value="Abhydrolase_3"/>
    <property type="match status" value="1"/>
</dbReference>
<name>A0A0D1YDK4_9EURO</name>
<dbReference type="GO" id="GO:0016787">
    <property type="term" value="F:hydrolase activity"/>
    <property type="evidence" value="ECO:0007669"/>
    <property type="project" value="UniProtKB-KW"/>
</dbReference>
<feature type="domain" description="Alpha/beta hydrolase fold-3" evidence="2">
    <location>
        <begin position="124"/>
        <end position="326"/>
    </location>
</feature>
<keyword evidence="1" id="KW-0378">Hydrolase</keyword>
<evidence type="ECO:0000313" key="4">
    <source>
        <dbReference type="Proteomes" id="UP000053599"/>
    </source>
</evidence>
<dbReference type="Proteomes" id="UP000053599">
    <property type="component" value="Unassembled WGS sequence"/>
</dbReference>
<dbReference type="InterPro" id="IPR050300">
    <property type="entry name" value="GDXG_lipolytic_enzyme"/>
</dbReference>
<organism evidence="3 4">
    <name type="scientific">Exophiala sideris</name>
    <dbReference type="NCBI Taxonomy" id="1016849"/>
    <lineage>
        <taxon>Eukaryota</taxon>
        <taxon>Fungi</taxon>
        <taxon>Dikarya</taxon>
        <taxon>Ascomycota</taxon>
        <taxon>Pezizomycotina</taxon>
        <taxon>Eurotiomycetes</taxon>
        <taxon>Chaetothyriomycetidae</taxon>
        <taxon>Chaetothyriales</taxon>
        <taxon>Herpotrichiellaceae</taxon>
        <taxon>Exophiala</taxon>
    </lineage>
</organism>
<evidence type="ECO:0000256" key="1">
    <source>
        <dbReference type="ARBA" id="ARBA00022801"/>
    </source>
</evidence>
<dbReference type="STRING" id="1016849.A0A0D1YDK4"/>
<gene>
    <name evidence="3" type="ORF">PV11_08509</name>
</gene>
<dbReference type="EMBL" id="KN846953">
    <property type="protein sequence ID" value="KIV81057.1"/>
    <property type="molecule type" value="Genomic_DNA"/>
</dbReference>
<dbReference type="PANTHER" id="PTHR48081">
    <property type="entry name" value="AB HYDROLASE SUPERFAMILY PROTEIN C4A8.06C"/>
    <property type="match status" value="1"/>
</dbReference>
<dbReference type="PANTHER" id="PTHR48081:SF31">
    <property type="entry name" value="STERYL ACETYL HYDROLASE MUG81-RELATED"/>
    <property type="match status" value="1"/>
</dbReference>
<protein>
    <recommendedName>
        <fullName evidence="2">Alpha/beta hydrolase fold-3 domain-containing protein</fullName>
    </recommendedName>
</protein>
<accession>A0A0D1YDK4</accession>
<dbReference type="InterPro" id="IPR013094">
    <property type="entry name" value="AB_hydrolase_3"/>
</dbReference>
<dbReference type="HOGENOM" id="CLU_042179_3_0_1"/>
<reference evidence="3 4" key="1">
    <citation type="submission" date="2015-01" db="EMBL/GenBank/DDBJ databases">
        <title>The Genome Sequence of Exophiala sideris CBS121828.</title>
        <authorList>
            <consortium name="The Broad Institute Genomics Platform"/>
            <person name="Cuomo C."/>
            <person name="de Hoog S."/>
            <person name="Gorbushina A."/>
            <person name="Stielow B."/>
            <person name="Teixiera M."/>
            <person name="Abouelleil A."/>
            <person name="Chapman S.B."/>
            <person name="Priest M."/>
            <person name="Young S.K."/>
            <person name="Wortman J."/>
            <person name="Nusbaum C."/>
            <person name="Birren B."/>
        </authorList>
    </citation>
    <scope>NUCLEOTIDE SEQUENCE [LARGE SCALE GENOMIC DNA]</scope>
    <source>
        <strain evidence="3 4">CBS 121828</strain>
    </source>
</reference>
<evidence type="ECO:0000259" key="2">
    <source>
        <dbReference type="Pfam" id="PF07859"/>
    </source>
</evidence>
<evidence type="ECO:0000313" key="3">
    <source>
        <dbReference type="EMBL" id="KIV81057.1"/>
    </source>
</evidence>
<sequence>MAELVPPTPGQVLSTPVEQISLLEKCAIVPALLATLCTVAYAAVTAPFRGETGTRTFREHVTYTALRTAVQRLTTRQLQFISEPFSKIYETWCKDNGYQPEFVTLKSGCKAFWMGNHRSAKYIMVYYHGGGFSLDGEDTHIKFYHEVQTTLKESGIPVAFLFLEYTLVPHATYPTQVLEAVEAVNYVMTELKRPASDIILGGDSAGGNMCLAVLSHLTHPSSDFPELKLAEGDKLKAILCVAPWVHFGAQWESSQRNIHKDFVSAYAGEMWARTYLGGKKSDYYTEAVEAPADWWKDAKVEQILCTVGSDELLVDCISAWVKKYKSVNPEGITYVIGAHEAHIMPIMNVRFGLTKETEQGAAIKSWMKARL</sequence>
<proteinExistence type="predicted"/>
<dbReference type="InterPro" id="IPR029058">
    <property type="entry name" value="AB_hydrolase_fold"/>
</dbReference>
<dbReference type="AlphaFoldDB" id="A0A0D1YDK4"/>
<dbReference type="OrthoDB" id="2152029at2759"/>